<organism evidence="6 7">
    <name type="scientific">Apium graveolens</name>
    <name type="common">Celery</name>
    <dbReference type="NCBI Taxonomy" id="4045"/>
    <lineage>
        <taxon>Eukaryota</taxon>
        <taxon>Viridiplantae</taxon>
        <taxon>Streptophyta</taxon>
        <taxon>Embryophyta</taxon>
        <taxon>Tracheophyta</taxon>
        <taxon>Spermatophyta</taxon>
        <taxon>Magnoliopsida</taxon>
        <taxon>eudicotyledons</taxon>
        <taxon>Gunneridae</taxon>
        <taxon>Pentapetalae</taxon>
        <taxon>asterids</taxon>
        <taxon>campanulids</taxon>
        <taxon>Apiales</taxon>
        <taxon>Apiaceae</taxon>
        <taxon>Apioideae</taxon>
        <taxon>apioid superclade</taxon>
        <taxon>Apieae</taxon>
        <taxon>Apium</taxon>
    </lineage>
</organism>
<evidence type="ECO:0000313" key="6">
    <source>
        <dbReference type="EMBL" id="KAF1002002.1"/>
    </source>
</evidence>
<keyword evidence="4" id="KW-0547">Nucleotide-binding</keyword>
<feature type="binding site" evidence="4">
    <location>
        <begin position="226"/>
        <end position="230"/>
    </location>
    <ligand>
        <name>ATP</name>
        <dbReference type="ChEBI" id="CHEBI:30616"/>
    </ligand>
</feature>
<sequence length="551" mass="60758">MDPNSPSKSKLEINGVIGSRKVLKFGVALLVIMLICVFFVYYMSKTAFFTVVLDCGSSGTRVNVYEWRKGGYLSDSDLPILVHSYPDDLVKIDEGYSQKGGCFYHCVQTEPGLDKFLGNFSGVSEALKPLIRLAELWVPLERHGETPIFVLATAGLRRLLDDDAKKILKDVEEVVKGHGFMFRESWIRVLSGKEEAHYGWVALNYQMGIFGNLSRLPSLGLLDLGGSSLQVVTEIDDPRENENVLRARIGLVEHWILAYSLPAFGLNEGFDRTVAMLSHTQARKEGTLGTFRVSHPCLSSAFVKNYTCGGCFGKKINDVKELSTLSRENDAHSIVLVGDPNWEKCKGLSRAVAVNSSNSDWSHLDNGSICSLSITNGKDILYPEGSNRSSVRFHALSGFYAVNTMLNLSPRANLTKIWEKGQQLCEKSWTGSNSSAEQYCFKVPYLASLVEDALCVADREIIFGPGNISWTLGAGLMEGKHLWQSSTNSAIGVLSLGNTMIISSPLILFVVLVCLLLIVYYSQVKLPMPGRKISAVRASLPSYLCPRRQPA</sequence>
<dbReference type="GO" id="GO:0005524">
    <property type="term" value="F:ATP binding"/>
    <property type="evidence" value="ECO:0007669"/>
    <property type="project" value="UniProtKB-KW"/>
</dbReference>
<dbReference type="GO" id="GO:0016020">
    <property type="term" value="C:membrane"/>
    <property type="evidence" value="ECO:0007669"/>
    <property type="project" value="TreeGrafter"/>
</dbReference>
<protein>
    <recommendedName>
        <fullName evidence="8">Apyrase</fullName>
    </recommendedName>
</protein>
<dbReference type="PANTHER" id="PTHR11782">
    <property type="entry name" value="ADENOSINE/GUANOSINE DIPHOSPHATASE"/>
    <property type="match status" value="1"/>
</dbReference>
<evidence type="ECO:0000256" key="5">
    <source>
        <dbReference type="SAM" id="Phobius"/>
    </source>
</evidence>
<proteinExistence type="inferred from homology"/>
<evidence type="ECO:0000313" key="7">
    <source>
        <dbReference type="Proteomes" id="UP000593563"/>
    </source>
</evidence>
<name>A0A6L5BBI9_APIGR</name>
<dbReference type="PANTHER" id="PTHR11782:SF92">
    <property type="entry name" value="APYRASE 7"/>
    <property type="match status" value="1"/>
</dbReference>
<dbReference type="Gene3D" id="3.30.420.150">
    <property type="entry name" value="Exopolyphosphatase. Domain 2"/>
    <property type="match status" value="1"/>
</dbReference>
<keyword evidence="5" id="KW-0812">Transmembrane</keyword>
<feature type="transmembrane region" description="Helical" evidence="5">
    <location>
        <begin position="500"/>
        <end position="522"/>
    </location>
</feature>
<keyword evidence="5" id="KW-0472">Membrane</keyword>
<keyword evidence="5" id="KW-1133">Transmembrane helix</keyword>
<dbReference type="AlphaFoldDB" id="A0A6L5BBI9"/>
<keyword evidence="4" id="KW-0067">ATP-binding</keyword>
<evidence type="ECO:0000256" key="3">
    <source>
        <dbReference type="PIRSR" id="PIRSR600407-1"/>
    </source>
</evidence>
<evidence type="ECO:0000256" key="4">
    <source>
        <dbReference type="PIRSR" id="PIRSR600407-2"/>
    </source>
</evidence>
<comment type="caution">
    <text evidence="6">The sequence shown here is derived from an EMBL/GenBank/DDBJ whole genome shotgun (WGS) entry which is preliminary data.</text>
</comment>
<dbReference type="GO" id="GO:0009134">
    <property type="term" value="P:nucleoside diphosphate catabolic process"/>
    <property type="evidence" value="ECO:0007669"/>
    <property type="project" value="TreeGrafter"/>
</dbReference>
<dbReference type="GO" id="GO:0017110">
    <property type="term" value="F:nucleoside diphosphate phosphatase activity"/>
    <property type="evidence" value="ECO:0007669"/>
    <property type="project" value="TreeGrafter"/>
</dbReference>
<feature type="transmembrane region" description="Helical" evidence="5">
    <location>
        <begin position="21"/>
        <end position="43"/>
    </location>
</feature>
<keyword evidence="7" id="KW-1185">Reference proteome</keyword>
<keyword evidence="2" id="KW-0378">Hydrolase</keyword>
<accession>A0A6L5BBI9</accession>
<evidence type="ECO:0008006" key="8">
    <source>
        <dbReference type="Google" id="ProtNLM"/>
    </source>
</evidence>
<comment type="similarity">
    <text evidence="1">Belongs to the GDA1/CD39 NTPase family.</text>
</comment>
<evidence type="ECO:0000256" key="2">
    <source>
        <dbReference type="ARBA" id="ARBA00022801"/>
    </source>
</evidence>
<evidence type="ECO:0000256" key="1">
    <source>
        <dbReference type="ARBA" id="ARBA00009283"/>
    </source>
</evidence>
<feature type="active site" description="Proton acceptor" evidence="3">
    <location>
        <position position="195"/>
    </location>
</feature>
<dbReference type="Proteomes" id="UP000593563">
    <property type="component" value="Unassembled WGS sequence"/>
</dbReference>
<dbReference type="InterPro" id="IPR000407">
    <property type="entry name" value="GDA1_CD39_NTPase"/>
</dbReference>
<dbReference type="Pfam" id="PF01150">
    <property type="entry name" value="GDA1_CD39"/>
    <property type="match status" value="1"/>
</dbReference>
<reference evidence="6" key="1">
    <citation type="submission" date="2020-01" db="EMBL/GenBank/DDBJ databases">
        <title>The Celery Genome Sequence Reveals Sequential Paleo-tetraploidization, Resistance Gene Elimination, Karyotype Evolution, and Functional Innovation in Apiales.</title>
        <authorList>
            <person name="Song X."/>
        </authorList>
    </citation>
    <scope>NUCLEOTIDE SEQUENCE</scope>
    <source>
        <tissue evidence="6">Leaf</tissue>
    </source>
</reference>
<gene>
    <name evidence="6" type="ORF">AG4045_019846</name>
</gene>
<dbReference type="Gene3D" id="3.30.420.40">
    <property type="match status" value="1"/>
</dbReference>
<dbReference type="EMBL" id="WRXP01001942">
    <property type="protein sequence ID" value="KAF1002002.1"/>
    <property type="molecule type" value="Genomic_DNA"/>
</dbReference>